<dbReference type="EMBL" id="LBSA01000044">
    <property type="protein sequence ID" value="KKQ07494.1"/>
    <property type="molecule type" value="Genomic_DNA"/>
</dbReference>
<proteinExistence type="predicted"/>
<reference evidence="2 3" key="1">
    <citation type="journal article" date="2015" name="Nature">
        <title>rRNA introns, odd ribosomes, and small enigmatic genomes across a large radiation of phyla.</title>
        <authorList>
            <person name="Brown C.T."/>
            <person name="Hug L.A."/>
            <person name="Thomas B.C."/>
            <person name="Sharon I."/>
            <person name="Castelle C.J."/>
            <person name="Singh A."/>
            <person name="Wilkins M.J."/>
            <person name="Williams K.H."/>
            <person name="Banfield J.F."/>
        </authorList>
    </citation>
    <scope>NUCLEOTIDE SEQUENCE [LARGE SCALE GENOMIC DNA]</scope>
</reference>
<accession>A0A0G0H5Y6</accession>
<organism evidence="2 3">
    <name type="scientific">Candidatus Daviesbacteria bacterium GW2011_GWB1_36_5</name>
    <dbReference type="NCBI Taxonomy" id="1618426"/>
    <lineage>
        <taxon>Bacteria</taxon>
        <taxon>Candidatus Daviesiibacteriota</taxon>
    </lineage>
</organism>
<evidence type="ECO:0008006" key="4">
    <source>
        <dbReference type="Google" id="ProtNLM"/>
    </source>
</evidence>
<feature type="region of interest" description="Disordered" evidence="1">
    <location>
        <begin position="73"/>
        <end position="92"/>
    </location>
</feature>
<gene>
    <name evidence="2" type="ORF">US19_C0044G0011</name>
</gene>
<dbReference type="InterPro" id="IPR038573">
    <property type="entry name" value="BrnT_sf"/>
</dbReference>
<comment type="caution">
    <text evidence="2">The sequence shown here is derived from an EMBL/GenBank/DDBJ whole genome shotgun (WGS) entry which is preliminary data.</text>
</comment>
<evidence type="ECO:0000313" key="2">
    <source>
        <dbReference type="EMBL" id="KKQ07494.1"/>
    </source>
</evidence>
<evidence type="ECO:0000313" key="3">
    <source>
        <dbReference type="Proteomes" id="UP000034492"/>
    </source>
</evidence>
<dbReference type="Proteomes" id="UP000034492">
    <property type="component" value="Unassembled WGS sequence"/>
</dbReference>
<sequence length="92" mass="10939">MTRIIILELIWDEVNKEHIKKHSVSTEEVENIGKNFIYHRKTHTGRYMAVGRSGNRLITIIIRRKAPKKYYPVTARDASKKERKDLYAKEKK</sequence>
<dbReference type="AlphaFoldDB" id="A0A0G0H5Y6"/>
<protein>
    <recommendedName>
        <fullName evidence="4">BrnT family toxin</fullName>
    </recommendedName>
</protein>
<name>A0A0G0H5Y6_9BACT</name>
<evidence type="ECO:0000256" key="1">
    <source>
        <dbReference type="SAM" id="MobiDB-lite"/>
    </source>
</evidence>
<feature type="compositionally biased region" description="Basic and acidic residues" evidence="1">
    <location>
        <begin position="77"/>
        <end position="92"/>
    </location>
</feature>
<dbReference type="Gene3D" id="3.10.450.530">
    <property type="entry name" value="Ribonuclease toxin, BrnT, of type II toxin-antitoxin system"/>
    <property type="match status" value="1"/>
</dbReference>